<dbReference type="InterPro" id="IPR001516">
    <property type="entry name" value="Proton_antipo_N"/>
</dbReference>
<accession>A0A380H8Q0</accession>
<sequence length="191" mass="21741">MLSQVVVLSIFFITLVIALLSGLIFINLSVPIKYIKIHLRLLVFPVVVSLLGLFTTQLREEVGPFILDHLAWLLASFILILGFIIQKFSVRYLSGDRNYRKYFPLFTLITAFASLAWLSGDLRLMALFWGATLFSLTMLIRLNRLWKIPYEAAKISGKSFALGWLSLLIVVVLLYVSTGNWHINTMTTLTQ</sequence>
<evidence type="ECO:0000313" key="14">
    <source>
        <dbReference type="Proteomes" id="UP000255425"/>
    </source>
</evidence>
<dbReference type="InterPro" id="IPR001750">
    <property type="entry name" value="ND/Mrp_TM"/>
</dbReference>
<proteinExistence type="inferred from homology"/>
<feature type="transmembrane region" description="Helical" evidence="10">
    <location>
        <begin position="6"/>
        <end position="26"/>
    </location>
</feature>
<keyword evidence="4" id="KW-1003">Cell membrane</keyword>
<feature type="domain" description="NADH:quinone oxidoreductase/Mrp antiporter transmembrane" evidence="11">
    <location>
        <begin position="119"/>
        <end position="188"/>
    </location>
</feature>
<dbReference type="GO" id="GO:0015297">
    <property type="term" value="F:antiporter activity"/>
    <property type="evidence" value="ECO:0007669"/>
    <property type="project" value="UniProtKB-KW"/>
</dbReference>
<keyword evidence="8 10" id="KW-0472">Membrane</keyword>
<evidence type="ECO:0000259" key="11">
    <source>
        <dbReference type="Pfam" id="PF00361"/>
    </source>
</evidence>
<dbReference type="Pfam" id="PF00662">
    <property type="entry name" value="Proton_antipo_N"/>
    <property type="match status" value="1"/>
</dbReference>
<keyword evidence="5 9" id="KW-0812">Transmembrane</keyword>
<name>A0A380H8Q0_9STAP</name>
<dbReference type="GO" id="GO:0006811">
    <property type="term" value="P:monoatomic ion transport"/>
    <property type="evidence" value="ECO:0007669"/>
    <property type="project" value="UniProtKB-KW"/>
</dbReference>
<evidence type="ECO:0000256" key="9">
    <source>
        <dbReference type="RuleBase" id="RU000320"/>
    </source>
</evidence>
<evidence type="ECO:0000259" key="12">
    <source>
        <dbReference type="Pfam" id="PF00662"/>
    </source>
</evidence>
<evidence type="ECO:0000313" key="13">
    <source>
        <dbReference type="EMBL" id="SUM74454.1"/>
    </source>
</evidence>
<keyword evidence="3" id="KW-0050">Antiport</keyword>
<feature type="transmembrane region" description="Helical" evidence="10">
    <location>
        <begin position="102"/>
        <end position="120"/>
    </location>
</feature>
<dbReference type="Proteomes" id="UP000255425">
    <property type="component" value="Unassembled WGS sequence"/>
</dbReference>
<comment type="subcellular location">
    <subcellularLocation>
        <location evidence="1">Cell membrane</location>
        <topology evidence="1">Multi-pass membrane protein</topology>
    </subcellularLocation>
    <subcellularLocation>
        <location evidence="9">Membrane</location>
        <topology evidence="9">Multi-pass membrane protein</topology>
    </subcellularLocation>
</comment>
<keyword evidence="14" id="KW-1185">Reference proteome</keyword>
<dbReference type="GO" id="GO:0005886">
    <property type="term" value="C:plasma membrane"/>
    <property type="evidence" value="ECO:0007669"/>
    <property type="project" value="UniProtKB-SubCell"/>
</dbReference>
<evidence type="ECO:0000256" key="4">
    <source>
        <dbReference type="ARBA" id="ARBA00022475"/>
    </source>
</evidence>
<evidence type="ECO:0000256" key="1">
    <source>
        <dbReference type="ARBA" id="ARBA00004651"/>
    </source>
</evidence>
<evidence type="ECO:0000256" key="2">
    <source>
        <dbReference type="ARBA" id="ARBA00008483"/>
    </source>
</evidence>
<feature type="transmembrane region" description="Helical" evidence="10">
    <location>
        <begin position="126"/>
        <end position="143"/>
    </location>
</feature>
<evidence type="ECO:0000256" key="7">
    <source>
        <dbReference type="ARBA" id="ARBA00023065"/>
    </source>
</evidence>
<evidence type="ECO:0000256" key="3">
    <source>
        <dbReference type="ARBA" id="ARBA00022449"/>
    </source>
</evidence>
<dbReference type="EMBL" id="UHDZ01000001">
    <property type="protein sequence ID" value="SUM74454.1"/>
    <property type="molecule type" value="Genomic_DNA"/>
</dbReference>
<keyword evidence="3" id="KW-0813">Transport</keyword>
<comment type="similarity">
    <text evidence="2">Belongs to the CPA3 antiporters (TC 2.A.63) subunit A family.</text>
</comment>
<gene>
    <name evidence="13" type="ORF">NCTC11807_02627</name>
</gene>
<evidence type="ECO:0000256" key="8">
    <source>
        <dbReference type="ARBA" id="ARBA00023136"/>
    </source>
</evidence>
<keyword evidence="7" id="KW-0406">Ion transport</keyword>
<feature type="domain" description="NADH-Ubiquinone oxidoreductase (complex I) chain 5 N-terminal" evidence="12">
    <location>
        <begin position="65"/>
        <end position="103"/>
    </location>
</feature>
<evidence type="ECO:0000256" key="10">
    <source>
        <dbReference type="SAM" id="Phobius"/>
    </source>
</evidence>
<keyword evidence="6 10" id="KW-1133">Transmembrane helix</keyword>
<reference evidence="13 14" key="1">
    <citation type="submission" date="2018-06" db="EMBL/GenBank/DDBJ databases">
        <authorList>
            <consortium name="Pathogen Informatics"/>
            <person name="Doyle S."/>
        </authorList>
    </citation>
    <scope>NUCLEOTIDE SEQUENCE [LARGE SCALE GENOMIC DNA]</scope>
    <source>
        <strain evidence="13 14">NCTC11807</strain>
    </source>
</reference>
<organism evidence="13 14">
    <name type="scientific">Staphylococcus saccharolyticus</name>
    <dbReference type="NCBI Taxonomy" id="33028"/>
    <lineage>
        <taxon>Bacteria</taxon>
        <taxon>Bacillati</taxon>
        <taxon>Bacillota</taxon>
        <taxon>Bacilli</taxon>
        <taxon>Bacillales</taxon>
        <taxon>Staphylococcaceae</taxon>
        <taxon>Staphylococcus</taxon>
    </lineage>
</organism>
<feature type="transmembrane region" description="Helical" evidence="10">
    <location>
        <begin position="70"/>
        <end position="90"/>
    </location>
</feature>
<protein>
    <submittedName>
        <fullName evidence="13">NADH dehydrogenase subunit 5</fullName>
    </submittedName>
</protein>
<feature type="transmembrane region" description="Helical" evidence="10">
    <location>
        <begin position="38"/>
        <end position="58"/>
    </location>
</feature>
<dbReference type="AlphaFoldDB" id="A0A380H8Q0"/>
<feature type="transmembrane region" description="Helical" evidence="10">
    <location>
        <begin position="155"/>
        <end position="176"/>
    </location>
</feature>
<evidence type="ECO:0000256" key="5">
    <source>
        <dbReference type="ARBA" id="ARBA00022692"/>
    </source>
</evidence>
<dbReference type="Pfam" id="PF00361">
    <property type="entry name" value="Proton_antipo_M"/>
    <property type="match status" value="1"/>
</dbReference>
<evidence type="ECO:0000256" key="6">
    <source>
        <dbReference type="ARBA" id="ARBA00022989"/>
    </source>
</evidence>